<evidence type="ECO:0000313" key="4">
    <source>
        <dbReference type="EMBL" id="KJY82484.1"/>
    </source>
</evidence>
<dbReference type="InterPro" id="IPR036388">
    <property type="entry name" value="WH-like_DNA-bd_sf"/>
</dbReference>
<dbReference type="Pfam" id="PF02481">
    <property type="entry name" value="DNA_processg_A"/>
    <property type="match status" value="1"/>
</dbReference>
<gene>
    <name evidence="4" type="ORF">TW81_12860</name>
</gene>
<reference evidence="4 5" key="1">
    <citation type="journal article" date="2015" name="BMC Genomics">
        <title>Genome mining reveals unlocked bioactive potential of marine Gram-negative bacteria.</title>
        <authorList>
            <person name="Machado H."/>
            <person name="Sonnenschein E.C."/>
            <person name="Melchiorsen J."/>
            <person name="Gram L."/>
        </authorList>
    </citation>
    <scope>NUCLEOTIDE SEQUENCE [LARGE SCALE GENOMIC DNA]</scope>
    <source>
        <strain evidence="4 5">S2757</strain>
    </source>
</reference>
<name>A0A0F4NHT6_9VIBR</name>
<dbReference type="STRING" id="579748.TW81_12860"/>
<dbReference type="Gene3D" id="1.10.10.10">
    <property type="entry name" value="Winged helix-like DNA-binding domain superfamily/Winged helix DNA-binding domain"/>
    <property type="match status" value="1"/>
</dbReference>
<dbReference type="InterPro" id="IPR003488">
    <property type="entry name" value="DprA"/>
</dbReference>
<proteinExistence type="inferred from homology"/>
<dbReference type="Pfam" id="PF17782">
    <property type="entry name" value="WHD_DprA"/>
    <property type="match status" value="1"/>
</dbReference>
<protein>
    <submittedName>
        <fullName evidence="4">DNA processing protein DprA</fullName>
    </submittedName>
</protein>
<evidence type="ECO:0000259" key="2">
    <source>
        <dbReference type="Pfam" id="PF02481"/>
    </source>
</evidence>
<dbReference type="SUPFAM" id="SSF102405">
    <property type="entry name" value="MCP/YpsA-like"/>
    <property type="match status" value="1"/>
</dbReference>
<accession>A0A0F4NHT6</accession>
<dbReference type="OrthoDB" id="9785707at2"/>
<dbReference type="PATRIC" id="fig|579748.3.peg.2654"/>
<dbReference type="InterPro" id="IPR041614">
    <property type="entry name" value="DprA_WH"/>
</dbReference>
<dbReference type="EMBL" id="JXXV01000022">
    <property type="protein sequence ID" value="KJY82484.1"/>
    <property type="molecule type" value="Genomic_DNA"/>
</dbReference>
<dbReference type="Proteomes" id="UP000033673">
    <property type="component" value="Unassembled WGS sequence"/>
</dbReference>
<feature type="domain" description="DprA winged helix" evidence="3">
    <location>
        <begin position="321"/>
        <end position="365"/>
    </location>
</feature>
<dbReference type="NCBIfam" id="TIGR00732">
    <property type="entry name" value="dprA"/>
    <property type="match status" value="1"/>
</dbReference>
<dbReference type="RefSeq" id="WP_045956136.1">
    <property type="nucleotide sequence ID" value="NZ_JXXV01000022.1"/>
</dbReference>
<dbReference type="Gene3D" id="3.40.50.450">
    <property type="match status" value="1"/>
</dbReference>
<dbReference type="PANTHER" id="PTHR43022:SF1">
    <property type="entry name" value="PROTEIN SMF"/>
    <property type="match status" value="1"/>
</dbReference>
<keyword evidence="5" id="KW-1185">Reference proteome</keyword>
<dbReference type="AlphaFoldDB" id="A0A0F4NHT6"/>
<dbReference type="GO" id="GO:0009294">
    <property type="term" value="P:DNA-mediated transformation"/>
    <property type="evidence" value="ECO:0007669"/>
    <property type="project" value="InterPro"/>
</dbReference>
<sequence>MNNHELEAWIALSFTPRVGPKTFARLVERDSPLNIVESNQAALVALGFNERQIRYLKTEASSDVAHCLDWQQQSDHHHLVTKQDACYPQLLDQAVGSPPILFIRGSLTCLSEPQIALVGSRNASVDALSNARRFAHALVEHGIVVTSGLALGVDGYAHDGALQGKGRTLAVLGCGLDTVYPARHRQLADRIVAENGALVSEFHPSAKPKADHFPRRNRIISGLSLGVLVVEAAEKSGSLITARYAVEQGREVFAIPGSIHDPNARGCNLLIKQGACLVMRVQDIIDEVEVLLRWSSESKPPIQNELFAEIDSKEELPFPLLLANVGSKATPVDILANRTNIPVQEVMMQLLELELLGHVVAVSGGYIRKGRG</sequence>
<comment type="caution">
    <text evidence="4">The sequence shown here is derived from an EMBL/GenBank/DDBJ whole genome shotgun (WGS) entry which is preliminary data.</text>
</comment>
<dbReference type="InterPro" id="IPR057666">
    <property type="entry name" value="DrpA_SLOG"/>
</dbReference>
<comment type="similarity">
    <text evidence="1">Belongs to the DprA/Smf family.</text>
</comment>
<dbReference type="PANTHER" id="PTHR43022">
    <property type="entry name" value="PROTEIN SMF"/>
    <property type="match status" value="1"/>
</dbReference>
<evidence type="ECO:0000313" key="5">
    <source>
        <dbReference type="Proteomes" id="UP000033673"/>
    </source>
</evidence>
<feature type="domain" description="Smf/DprA SLOG" evidence="2">
    <location>
        <begin position="79"/>
        <end position="288"/>
    </location>
</feature>
<organism evidence="4 5">
    <name type="scientific">Vibrio galatheae</name>
    <dbReference type="NCBI Taxonomy" id="579748"/>
    <lineage>
        <taxon>Bacteria</taxon>
        <taxon>Pseudomonadati</taxon>
        <taxon>Pseudomonadota</taxon>
        <taxon>Gammaproteobacteria</taxon>
        <taxon>Vibrionales</taxon>
        <taxon>Vibrionaceae</taxon>
        <taxon>Vibrio</taxon>
    </lineage>
</organism>
<evidence type="ECO:0000256" key="1">
    <source>
        <dbReference type="ARBA" id="ARBA00006525"/>
    </source>
</evidence>
<evidence type="ECO:0000259" key="3">
    <source>
        <dbReference type="Pfam" id="PF17782"/>
    </source>
</evidence>